<dbReference type="Pfam" id="PF02984">
    <property type="entry name" value="Cyclin_C"/>
    <property type="match status" value="1"/>
</dbReference>
<dbReference type="SMART" id="SM00385">
    <property type="entry name" value="CYCLIN"/>
    <property type="match status" value="2"/>
</dbReference>
<evidence type="ECO:0000259" key="6">
    <source>
        <dbReference type="SMART" id="SM00385"/>
    </source>
</evidence>
<evidence type="ECO:0000313" key="7">
    <source>
        <dbReference type="EMBL" id="WMV37670.1"/>
    </source>
</evidence>
<dbReference type="SUPFAM" id="SSF47954">
    <property type="entry name" value="Cyclin-like"/>
    <property type="match status" value="2"/>
</dbReference>
<comment type="similarity">
    <text evidence="4">Belongs to the cyclin family. Cyclin T subfamily.</text>
</comment>
<gene>
    <name evidence="7" type="ORF">MTR67_031055</name>
</gene>
<sequence>MSQQLSENPSSMHIQEKSESYTQRWYFTTEEIEDHSPSRRDGIDYEKESHLRKLYCSFLQELGIELKVPQVTIATAMMLCHRFYMRQSHAKNHWQIVATVSMFLAGKAEETPRWLSDLVVVAYKLVYKWNPSAPLRIRQKDIYDKEKESVVAGERMLLATVAFDLNIEHPYKALVGAMKRLEISNNEMVKVAWNFVNDWLRTTLCLQYKPHYVAAGSMFLAAKLLKVKLPAEKGNPWWMQFDVAPKQLEEVIQKMLQLLEQNQKQVIPSTSSKLSELKTVAGKATSSIAESCISSVSVVAQDSRNMELVETRGPSTSVTSKFSEKASCNSINTVKEGTEHWETSECGSANSAVEDGVCQPLKNERGKEICHTVSVSDHNGKFDIDRIKERLKRRKLEQSSMKKSAMYDEIDSEGWIERELENLG</sequence>
<dbReference type="InterPro" id="IPR004367">
    <property type="entry name" value="Cyclin_C-dom"/>
</dbReference>
<evidence type="ECO:0000256" key="1">
    <source>
        <dbReference type="ARBA" id="ARBA00022618"/>
    </source>
</evidence>
<dbReference type="Gene3D" id="1.10.472.10">
    <property type="entry name" value="Cyclin-like"/>
    <property type="match status" value="2"/>
</dbReference>
<evidence type="ECO:0000313" key="8">
    <source>
        <dbReference type="Proteomes" id="UP001234989"/>
    </source>
</evidence>
<dbReference type="Pfam" id="PF00134">
    <property type="entry name" value="Cyclin_N"/>
    <property type="match status" value="1"/>
</dbReference>
<name>A0AAF0ZFF6_SOLVR</name>
<dbReference type="AlphaFoldDB" id="A0AAF0ZFF6"/>
<evidence type="ECO:0000256" key="2">
    <source>
        <dbReference type="ARBA" id="ARBA00023127"/>
    </source>
</evidence>
<feature type="domain" description="Cyclin-like" evidence="6">
    <location>
        <begin position="57"/>
        <end position="159"/>
    </location>
</feature>
<feature type="domain" description="Cyclin-like" evidence="6">
    <location>
        <begin position="172"/>
        <end position="257"/>
    </location>
</feature>
<proteinExistence type="inferred from homology"/>
<keyword evidence="3" id="KW-0131">Cell cycle</keyword>
<dbReference type="InterPro" id="IPR006671">
    <property type="entry name" value="Cyclin_N"/>
</dbReference>
<dbReference type="InterPro" id="IPR036915">
    <property type="entry name" value="Cyclin-like_sf"/>
</dbReference>
<dbReference type="FunFam" id="1.10.472.10:FF:000081">
    <property type="entry name" value="Cyclin family protein"/>
    <property type="match status" value="1"/>
</dbReference>
<dbReference type="EMBL" id="CP133618">
    <property type="protein sequence ID" value="WMV37670.1"/>
    <property type="molecule type" value="Genomic_DNA"/>
</dbReference>
<dbReference type="PANTHER" id="PTHR10026">
    <property type="entry name" value="CYCLIN"/>
    <property type="match status" value="1"/>
</dbReference>
<dbReference type="GO" id="GO:0016538">
    <property type="term" value="F:cyclin-dependent protein serine/threonine kinase regulator activity"/>
    <property type="evidence" value="ECO:0007669"/>
    <property type="project" value="InterPro"/>
</dbReference>
<evidence type="ECO:0000256" key="5">
    <source>
        <dbReference type="RuleBase" id="RU000383"/>
    </source>
</evidence>
<dbReference type="Proteomes" id="UP001234989">
    <property type="component" value="Chromosome 7"/>
</dbReference>
<accession>A0AAF0ZFF6</accession>
<dbReference type="GO" id="GO:0006357">
    <property type="term" value="P:regulation of transcription by RNA polymerase II"/>
    <property type="evidence" value="ECO:0007669"/>
    <property type="project" value="InterPro"/>
</dbReference>
<protein>
    <recommendedName>
        <fullName evidence="6">Cyclin-like domain-containing protein</fullName>
    </recommendedName>
</protein>
<dbReference type="GO" id="GO:0051301">
    <property type="term" value="P:cell division"/>
    <property type="evidence" value="ECO:0007669"/>
    <property type="project" value="UniProtKB-KW"/>
</dbReference>
<organism evidence="7 8">
    <name type="scientific">Solanum verrucosum</name>
    <dbReference type="NCBI Taxonomy" id="315347"/>
    <lineage>
        <taxon>Eukaryota</taxon>
        <taxon>Viridiplantae</taxon>
        <taxon>Streptophyta</taxon>
        <taxon>Embryophyta</taxon>
        <taxon>Tracheophyta</taxon>
        <taxon>Spermatophyta</taxon>
        <taxon>Magnoliopsida</taxon>
        <taxon>eudicotyledons</taxon>
        <taxon>Gunneridae</taxon>
        <taxon>Pentapetalae</taxon>
        <taxon>asterids</taxon>
        <taxon>lamiids</taxon>
        <taxon>Solanales</taxon>
        <taxon>Solanaceae</taxon>
        <taxon>Solanoideae</taxon>
        <taxon>Solaneae</taxon>
        <taxon>Solanum</taxon>
    </lineage>
</organism>
<keyword evidence="2 5" id="KW-0195">Cyclin</keyword>
<reference evidence="7" key="1">
    <citation type="submission" date="2023-08" db="EMBL/GenBank/DDBJ databases">
        <title>A de novo genome assembly of Solanum verrucosum Schlechtendal, a Mexican diploid species geographically isolated from the other diploid A-genome species in potato relatives.</title>
        <authorList>
            <person name="Hosaka K."/>
        </authorList>
    </citation>
    <scope>NUCLEOTIDE SEQUENCE</scope>
    <source>
        <tissue evidence="7">Young leaves</tissue>
    </source>
</reference>
<keyword evidence="8" id="KW-1185">Reference proteome</keyword>
<keyword evidence="1" id="KW-0132">Cell division</keyword>
<evidence type="ECO:0000256" key="4">
    <source>
        <dbReference type="ARBA" id="ARBA00061204"/>
    </source>
</evidence>
<dbReference type="InterPro" id="IPR043198">
    <property type="entry name" value="Cyclin/Ssn8"/>
</dbReference>
<dbReference type="InterPro" id="IPR013763">
    <property type="entry name" value="Cyclin-like_dom"/>
</dbReference>
<evidence type="ECO:0000256" key="3">
    <source>
        <dbReference type="ARBA" id="ARBA00023306"/>
    </source>
</evidence>